<dbReference type="Proteomes" id="UP001387100">
    <property type="component" value="Unassembled WGS sequence"/>
</dbReference>
<protein>
    <submittedName>
        <fullName evidence="1">DUF2218 domain-containing protein</fullName>
    </submittedName>
</protein>
<name>A0ABU8RKN3_9ACTN</name>
<gene>
    <name evidence="1" type="ORF">WDZ17_09880</name>
</gene>
<evidence type="ECO:0000313" key="1">
    <source>
        <dbReference type="EMBL" id="MEJ5945599.1"/>
    </source>
</evidence>
<feature type="non-terminal residue" evidence="1">
    <location>
        <position position="1"/>
    </location>
</feature>
<accession>A0ABU8RKN3</accession>
<proteinExistence type="predicted"/>
<dbReference type="EMBL" id="JBBIAA010000009">
    <property type="protein sequence ID" value="MEJ5945599.1"/>
    <property type="molecule type" value="Genomic_DNA"/>
</dbReference>
<dbReference type="Pfam" id="PF09981">
    <property type="entry name" value="DUF2218"/>
    <property type="match status" value="1"/>
</dbReference>
<comment type="caution">
    <text evidence="1">The sequence shown here is derived from an EMBL/GenBank/DDBJ whole genome shotgun (WGS) entry which is preliminary data.</text>
</comment>
<evidence type="ECO:0000313" key="2">
    <source>
        <dbReference type="Proteomes" id="UP001387100"/>
    </source>
</evidence>
<organism evidence="1 2">
    <name type="scientific">Pseudokineococcus basanitobsidens</name>
    <dbReference type="NCBI Taxonomy" id="1926649"/>
    <lineage>
        <taxon>Bacteria</taxon>
        <taxon>Bacillati</taxon>
        <taxon>Actinomycetota</taxon>
        <taxon>Actinomycetes</taxon>
        <taxon>Kineosporiales</taxon>
        <taxon>Kineosporiaceae</taxon>
        <taxon>Pseudokineococcus</taxon>
    </lineage>
</organism>
<dbReference type="RefSeq" id="WP_339574984.1">
    <property type="nucleotide sequence ID" value="NZ_JBBIAA010000009.1"/>
</dbReference>
<dbReference type="Gene3D" id="3.30.310.50">
    <property type="entry name" value="Alpha-D-phosphohexomutase, C-terminal domain"/>
    <property type="match status" value="1"/>
</dbReference>
<dbReference type="InterPro" id="IPR014543">
    <property type="entry name" value="UCP028291"/>
</dbReference>
<keyword evidence="2" id="KW-1185">Reference proteome</keyword>
<reference evidence="1 2" key="1">
    <citation type="journal article" date="2017" name="Int. J. Syst. Evol. Microbiol.">
        <title>Pseudokineococcus basanitobsidens sp. nov., isolated from volcanic rock.</title>
        <authorList>
            <person name="Lee D.W."/>
            <person name="Park M.Y."/>
            <person name="Kim J.J."/>
            <person name="Kim B.S."/>
        </authorList>
    </citation>
    <scope>NUCLEOTIDE SEQUENCE [LARGE SCALE GENOMIC DNA]</scope>
    <source>
        <strain evidence="1 2">DSM 103726</strain>
    </source>
</reference>
<sequence length="98" mass="10855">DTPPAALTSRADVEIDRPERWAKQLVEHLGRKAPRRSTADGEELTVGAGRGVVRAEARRLVLLAHAPDAETLERVQEVLGGHLERFAQREGVVVRWDS</sequence>